<keyword evidence="3 6" id="KW-0808">Transferase</keyword>
<evidence type="ECO:0000259" key="5">
    <source>
        <dbReference type="Pfam" id="PF00535"/>
    </source>
</evidence>
<comment type="caution">
    <text evidence="6">The sequence shown here is derived from an EMBL/GenBank/DDBJ whole genome shotgun (WGS) entry which is preliminary data.</text>
</comment>
<evidence type="ECO:0000256" key="1">
    <source>
        <dbReference type="ARBA" id="ARBA00006739"/>
    </source>
</evidence>
<feature type="transmembrane region" description="Helical" evidence="4">
    <location>
        <begin position="295"/>
        <end position="316"/>
    </location>
</feature>
<dbReference type="PANTHER" id="PTHR43179:SF12">
    <property type="entry name" value="GALACTOFURANOSYLTRANSFERASE GLFT2"/>
    <property type="match status" value="1"/>
</dbReference>
<proteinExistence type="inferred from homology"/>
<dbReference type="CDD" id="cd04186">
    <property type="entry name" value="GT_2_like_c"/>
    <property type="match status" value="1"/>
</dbReference>
<dbReference type="InterPro" id="IPR001173">
    <property type="entry name" value="Glyco_trans_2-like"/>
</dbReference>
<keyword evidence="2" id="KW-0328">Glycosyltransferase</keyword>
<sequence>MHFTTILFLPLRNARRKVLNSIMTKKIMYGITLYTMDLPSVLIAIVNWNGKNDLLECLASIMKLNYPKDNCKILVIDNKSNDGSQAAVSLYYPEVSLIENERNLGYVRAVNQGIAYGIDRGVDYIWVFNNDVAVEEDSLKRLIEVGQQDENIGVIAPVVYSYSNPETIDNIGYKINFWTGRLKKLKYGRDIFRNKGDEIANVDSILGCSNLIKTSVFKKIGSFQTLYGVYFEETDFNVRAAQKGFRVVVVKEARVWHKNASTMNKFIFRRAYLLLRNLFLFELLNAKLMHLSVFIPYYFFVHIPYFLLRGGVYGLLVKLTERKRKQQNNF</sequence>
<dbReference type="SUPFAM" id="SSF53448">
    <property type="entry name" value="Nucleotide-diphospho-sugar transferases"/>
    <property type="match status" value="1"/>
</dbReference>
<dbReference type="InterPro" id="IPR029044">
    <property type="entry name" value="Nucleotide-diphossugar_trans"/>
</dbReference>
<evidence type="ECO:0000313" key="6">
    <source>
        <dbReference type="EMBL" id="TLD43547.1"/>
    </source>
</evidence>
<protein>
    <submittedName>
        <fullName evidence="6">Glycosyltransferase</fullName>
    </submittedName>
</protein>
<dbReference type="Gene3D" id="3.90.550.10">
    <property type="entry name" value="Spore Coat Polysaccharide Biosynthesis Protein SpsA, Chain A"/>
    <property type="match status" value="1"/>
</dbReference>
<dbReference type="AlphaFoldDB" id="A0A533QFI1"/>
<name>A0A533QFI1_9BACT</name>
<dbReference type="Proteomes" id="UP000319783">
    <property type="component" value="Unassembled WGS sequence"/>
</dbReference>
<organism evidence="6 7">
    <name type="scientific">Candidatus Jettenia ecosi</name>
    <dbReference type="NCBI Taxonomy" id="2494326"/>
    <lineage>
        <taxon>Bacteria</taxon>
        <taxon>Pseudomonadati</taxon>
        <taxon>Planctomycetota</taxon>
        <taxon>Candidatus Brocadiia</taxon>
        <taxon>Candidatus Brocadiales</taxon>
        <taxon>Candidatus Brocadiaceae</taxon>
        <taxon>Candidatus Jettenia</taxon>
    </lineage>
</organism>
<accession>A0A533QFI1</accession>
<dbReference type="Pfam" id="PF00535">
    <property type="entry name" value="Glycos_transf_2"/>
    <property type="match status" value="1"/>
</dbReference>
<reference evidence="6 7" key="1">
    <citation type="submission" date="2019-04" db="EMBL/GenBank/DDBJ databases">
        <title>Genome of a novel bacterium Candidatus Jettenia ecosi reconstructed from metagenome of an anammox bioreactor.</title>
        <authorList>
            <person name="Mardanov A.V."/>
            <person name="Beletsky A.V."/>
            <person name="Ravin N.V."/>
            <person name="Botchkova E.A."/>
            <person name="Litti Y.V."/>
            <person name="Nozhevnikova A.N."/>
        </authorList>
    </citation>
    <scope>NUCLEOTIDE SEQUENCE [LARGE SCALE GENOMIC DNA]</scope>
    <source>
        <strain evidence="6">J2</strain>
    </source>
</reference>
<dbReference type="GO" id="GO:0016757">
    <property type="term" value="F:glycosyltransferase activity"/>
    <property type="evidence" value="ECO:0007669"/>
    <property type="project" value="UniProtKB-KW"/>
</dbReference>
<keyword evidence="4" id="KW-0812">Transmembrane</keyword>
<evidence type="ECO:0000256" key="4">
    <source>
        <dbReference type="SAM" id="Phobius"/>
    </source>
</evidence>
<gene>
    <name evidence="6" type="ORF">JETT_0178</name>
</gene>
<evidence type="ECO:0000313" key="7">
    <source>
        <dbReference type="Proteomes" id="UP000319783"/>
    </source>
</evidence>
<feature type="domain" description="Glycosyltransferase 2-like" evidence="5">
    <location>
        <begin position="43"/>
        <end position="169"/>
    </location>
</feature>
<dbReference type="PANTHER" id="PTHR43179">
    <property type="entry name" value="RHAMNOSYLTRANSFERASE WBBL"/>
    <property type="match status" value="1"/>
</dbReference>
<comment type="similarity">
    <text evidence="1">Belongs to the glycosyltransferase 2 family.</text>
</comment>
<evidence type="ECO:0000256" key="3">
    <source>
        <dbReference type="ARBA" id="ARBA00022679"/>
    </source>
</evidence>
<keyword evidence="4" id="KW-1133">Transmembrane helix</keyword>
<keyword evidence="4" id="KW-0472">Membrane</keyword>
<evidence type="ECO:0000256" key="2">
    <source>
        <dbReference type="ARBA" id="ARBA00022676"/>
    </source>
</evidence>
<dbReference type="EMBL" id="SULG01000002">
    <property type="protein sequence ID" value="TLD43547.1"/>
    <property type="molecule type" value="Genomic_DNA"/>
</dbReference>